<keyword evidence="4" id="KW-1185">Reference proteome</keyword>
<evidence type="ECO:0000256" key="2">
    <source>
        <dbReference type="SAM" id="MobiDB-lite"/>
    </source>
</evidence>
<name>A0A316J8U0_9HYPH</name>
<dbReference type="EMBL" id="QGDB01000002">
    <property type="protein sequence ID" value="PWL18367.1"/>
    <property type="molecule type" value="Genomic_DNA"/>
</dbReference>
<evidence type="ECO:0000313" key="3">
    <source>
        <dbReference type="EMBL" id="PWL18367.1"/>
    </source>
</evidence>
<dbReference type="Proteomes" id="UP000245865">
    <property type="component" value="Unassembled WGS sequence"/>
</dbReference>
<accession>A0A316J8U0</accession>
<dbReference type="AlphaFoldDB" id="A0A316J8U0"/>
<dbReference type="GO" id="GO:0006355">
    <property type="term" value="P:regulation of DNA-templated transcription"/>
    <property type="evidence" value="ECO:0007669"/>
    <property type="project" value="InterPro"/>
</dbReference>
<feature type="region of interest" description="Disordered" evidence="2">
    <location>
        <begin position="131"/>
        <end position="155"/>
    </location>
</feature>
<dbReference type="GO" id="GO:0003677">
    <property type="term" value="F:DNA binding"/>
    <property type="evidence" value="ECO:0007669"/>
    <property type="project" value="InterPro"/>
</dbReference>
<feature type="compositionally biased region" description="Basic and acidic residues" evidence="2">
    <location>
        <begin position="135"/>
        <end position="147"/>
    </location>
</feature>
<proteinExistence type="inferred from homology"/>
<evidence type="ECO:0000313" key="4">
    <source>
        <dbReference type="Proteomes" id="UP000245865"/>
    </source>
</evidence>
<dbReference type="Gene3D" id="1.10.10.1550">
    <property type="entry name" value="ROS/MUCR transcriptional regulator protein"/>
    <property type="match status" value="1"/>
</dbReference>
<dbReference type="InterPro" id="IPR008807">
    <property type="entry name" value="ROS_MUCR"/>
</dbReference>
<organism evidence="3 4">
    <name type="scientific">Falsochrobactrum shanghaiense</name>
    <dbReference type="NCBI Taxonomy" id="2201899"/>
    <lineage>
        <taxon>Bacteria</taxon>
        <taxon>Pseudomonadati</taxon>
        <taxon>Pseudomonadota</taxon>
        <taxon>Alphaproteobacteria</taxon>
        <taxon>Hyphomicrobiales</taxon>
        <taxon>Brucellaceae</taxon>
        <taxon>Falsochrobactrum</taxon>
    </lineage>
</organism>
<protein>
    <submittedName>
        <fullName evidence="3">MucR family transcriptional regulator</fullName>
    </submittedName>
</protein>
<dbReference type="RefSeq" id="WP_109705268.1">
    <property type="nucleotide sequence ID" value="NZ_QGDB01000002.1"/>
</dbReference>
<dbReference type="Pfam" id="PF05443">
    <property type="entry name" value="ROS_MUCR"/>
    <property type="match status" value="1"/>
</dbReference>
<reference evidence="3 4" key="1">
    <citation type="submission" date="2018-05" db="EMBL/GenBank/DDBJ databases">
        <title>Comparative genomic sequence analysis between strain HN4 and CCM 8460T (Falsochrobactrum ovis) will provide more evidence to prove that HN4 is a new species of Falsochrobactrum.</title>
        <authorList>
            <person name="Lyu W."/>
            <person name="Sun L."/>
            <person name="Yao L."/>
        </authorList>
    </citation>
    <scope>NUCLEOTIDE SEQUENCE [LARGE SCALE GENOMIC DNA]</scope>
    <source>
        <strain evidence="3 4">HN4</strain>
    </source>
</reference>
<comment type="similarity">
    <text evidence="1">Belongs to the ros/MucR family.</text>
</comment>
<dbReference type="InterPro" id="IPR041920">
    <property type="entry name" value="ROS/MUCR_sf"/>
</dbReference>
<dbReference type="GO" id="GO:0008270">
    <property type="term" value="F:zinc ion binding"/>
    <property type="evidence" value="ECO:0007669"/>
    <property type="project" value="InterPro"/>
</dbReference>
<dbReference type="OrthoDB" id="7995391at2"/>
<evidence type="ECO:0000256" key="1">
    <source>
        <dbReference type="ARBA" id="ARBA00007031"/>
    </source>
</evidence>
<gene>
    <name evidence="3" type="ORF">DKP76_04500</name>
</gene>
<comment type="caution">
    <text evidence="3">The sequence shown here is derived from an EMBL/GenBank/DDBJ whole genome shotgun (WGS) entry which is preliminary data.</text>
</comment>
<sequence>MPDTINEKTLLLELTAEIVTAYVTNNPIQAAELPNLMQQVHDKFTALGAEAAPEQPKVELVPAVNPKKSIHSDHLICLEDGLKFKSLKRHLMTHHNLTPEEYRAKWDLPADYPMVAPGYSAARSQLAKAMGLGRKPREAEAEAEVAKAPRKARSK</sequence>